<dbReference type="Pfam" id="PF00132">
    <property type="entry name" value="Hexapep"/>
    <property type="match status" value="1"/>
</dbReference>
<dbReference type="Proteomes" id="UP000190064">
    <property type="component" value="Unassembled WGS sequence"/>
</dbReference>
<sequence length="221" mass="24600">MTREQSPEFYQVQHKKRLSWMPWLYYRLKPKNLKWAKPWQDDLQQTLMQLETIRIAERVFISPDAALFAEPGRAITLGEETFVAANCFLHGPLIIGREVAINHSCSLDGGKAGITIGDQTRIANQVKLYAFDHGMAPDMPIYQQGNRSKGIVIGRDVWIGAGVGVRDGVTIGDHAVIAMNAMVTKDVPEFAIVAGNPAKLIGDRREKPIGYREKATGISEQ</sequence>
<dbReference type="InterPro" id="IPR001451">
    <property type="entry name" value="Hexapep"/>
</dbReference>
<comment type="caution">
    <text evidence="5">The sequence shown here is derived from an EMBL/GenBank/DDBJ whole genome shotgun (WGS) entry which is preliminary data.</text>
</comment>
<name>A0A1T1HCY3_OCELI</name>
<evidence type="ECO:0000256" key="4">
    <source>
        <dbReference type="ARBA" id="ARBA00023315"/>
    </source>
</evidence>
<protein>
    <submittedName>
        <fullName evidence="5">Acyltransferase</fullName>
    </submittedName>
</protein>
<dbReference type="InterPro" id="IPR011004">
    <property type="entry name" value="Trimer_LpxA-like_sf"/>
</dbReference>
<evidence type="ECO:0000256" key="2">
    <source>
        <dbReference type="ARBA" id="ARBA00022679"/>
    </source>
</evidence>
<dbReference type="AlphaFoldDB" id="A0A1T1HCY3"/>
<comment type="similarity">
    <text evidence="1">Belongs to the transferase hexapeptide repeat family.</text>
</comment>
<evidence type="ECO:0000256" key="3">
    <source>
        <dbReference type="ARBA" id="ARBA00022737"/>
    </source>
</evidence>
<evidence type="ECO:0000313" key="5">
    <source>
        <dbReference type="EMBL" id="OOV87662.1"/>
    </source>
</evidence>
<dbReference type="PANTHER" id="PTHR23416">
    <property type="entry name" value="SIALIC ACID SYNTHASE-RELATED"/>
    <property type="match status" value="1"/>
</dbReference>
<dbReference type="CDD" id="cd04647">
    <property type="entry name" value="LbH_MAT_like"/>
    <property type="match status" value="1"/>
</dbReference>
<accession>A0A1T1HCY3</accession>
<reference evidence="5" key="1">
    <citation type="submission" date="2017-02" db="EMBL/GenBank/DDBJ databases">
        <title>Draft Genome Sequence of the Salt Water Bacterium Oceanospirillum linum ATCC 11336.</title>
        <authorList>
            <person name="Trachtenberg A.M."/>
            <person name="Carney J.G."/>
            <person name="Linnane J.D."/>
            <person name="Rheaume B.A."/>
            <person name="Pitts N.L."/>
            <person name="Mykles D.L."/>
            <person name="Maclea K.S."/>
        </authorList>
    </citation>
    <scope>NUCLEOTIDE SEQUENCE [LARGE SCALE GENOMIC DNA]</scope>
    <source>
        <strain evidence="5">ATCC 11336</strain>
    </source>
</reference>
<dbReference type="PROSITE" id="PS00101">
    <property type="entry name" value="HEXAPEP_TRANSFERASES"/>
    <property type="match status" value="1"/>
</dbReference>
<keyword evidence="2" id="KW-0808">Transferase</keyword>
<dbReference type="SUPFAM" id="SSF51161">
    <property type="entry name" value="Trimeric LpxA-like enzymes"/>
    <property type="match status" value="1"/>
</dbReference>
<gene>
    <name evidence="5" type="ORF">BTA35_0206475</name>
</gene>
<organism evidence="5 6">
    <name type="scientific">Oceanospirillum linum</name>
    <dbReference type="NCBI Taxonomy" id="966"/>
    <lineage>
        <taxon>Bacteria</taxon>
        <taxon>Pseudomonadati</taxon>
        <taxon>Pseudomonadota</taxon>
        <taxon>Gammaproteobacteria</taxon>
        <taxon>Oceanospirillales</taxon>
        <taxon>Oceanospirillaceae</taxon>
        <taxon>Oceanospirillum</taxon>
    </lineage>
</organism>
<dbReference type="RefSeq" id="WP_078319001.1">
    <property type="nucleotide sequence ID" value="NZ_FXTS01000002.1"/>
</dbReference>
<keyword evidence="6" id="KW-1185">Reference proteome</keyword>
<dbReference type="GO" id="GO:0008374">
    <property type="term" value="F:O-acyltransferase activity"/>
    <property type="evidence" value="ECO:0007669"/>
    <property type="project" value="TreeGrafter"/>
</dbReference>
<proteinExistence type="inferred from homology"/>
<evidence type="ECO:0000256" key="1">
    <source>
        <dbReference type="ARBA" id="ARBA00007274"/>
    </source>
</evidence>
<dbReference type="PANTHER" id="PTHR23416:SF23">
    <property type="entry name" value="ACETYLTRANSFERASE C18B11.09C-RELATED"/>
    <property type="match status" value="1"/>
</dbReference>
<dbReference type="EMBL" id="MTSD02000002">
    <property type="protein sequence ID" value="OOV87662.1"/>
    <property type="molecule type" value="Genomic_DNA"/>
</dbReference>
<keyword evidence="4 5" id="KW-0012">Acyltransferase</keyword>
<dbReference type="STRING" id="966.BTA35_0206475"/>
<dbReference type="InterPro" id="IPR051159">
    <property type="entry name" value="Hexapeptide_acetyltransf"/>
</dbReference>
<dbReference type="Gene3D" id="2.160.10.10">
    <property type="entry name" value="Hexapeptide repeat proteins"/>
    <property type="match status" value="1"/>
</dbReference>
<dbReference type="InterPro" id="IPR018357">
    <property type="entry name" value="Hexapep_transf_CS"/>
</dbReference>
<evidence type="ECO:0000313" key="6">
    <source>
        <dbReference type="Proteomes" id="UP000190064"/>
    </source>
</evidence>
<keyword evidence="3" id="KW-0677">Repeat</keyword>
<dbReference type="GO" id="GO:0005829">
    <property type="term" value="C:cytosol"/>
    <property type="evidence" value="ECO:0007669"/>
    <property type="project" value="TreeGrafter"/>
</dbReference>